<dbReference type="Pfam" id="PF26130">
    <property type="entry name" value="PB1-like"/>
    <property type="match status" value="1"/>
</dbReference>
<dbReference type="Proteomes" id="UP001152561">
    <property type="component" value="Unassembled WGS sequence"/>
</dbReference>
<dbReference type="InterPro" id="IPR058594">
    <property type="entry name" value="PB1-like_dom_pln"/>
</dbReference>
<evidence type="ECO:0000259" key="2">
    <source>
        <dbReference type="Pfam" id="PF26130"/>
    </source>
</evidence>
<reference evidence="4" key="1">
    <citation type="journal article" date="2023" name="Proc. Natl. Acad. Sci. U.S.A.">
        <title>Genomic and structural basis for evolution of tropane alkaloid biosynthesis.</title>
        <authorList>
            <person name="Wanga Y.-J."/>
            <person name="Taina T."/>
            <person name="Yua J.-Y."/>
            <person name="Lia J."/>
            <person name="Xua B."/>
            <person name="Chenc J."/>
            <person name="D'Auriad J.C."/>
            <person name="Huanga J.-P."/>
            <person name="Huanga S.-X."/>
        </authorList>
    </citation>
    <scope>NUCLEOTIDE SEQUENCE [LARGE SCALE GENOMIC DNA]</scope>
    <source>
        <strain evidence="4">cv. KIB-2019</strain>
    </source>
</reference>
<protein>
    <recommendedName>
        <fullName evidence="2">PB1-like domain-containing protein</fullName>
    </recommendedName>
</protein>
<feature type="region of interest" description="Disordered" evidence="1">
    <location>
        <begin position="133"/>
        <end position="179"/>
    </location>
</feature>
<keyword evidence="4" id="KW-1185">Reference proteome</keyword>
<dbReference type="OrthoDB" id="1306225at2759"/>
<feature type="domain" description="PB1-like" evidence="2">
    <location>
        <begin position="20"/>
        <end position="69"/>
    </location>
</feature>
<evidence type="ECO:0000313" key="3">
    <source>
        <dbReference type="EMBL" id="KAJ8532565.1"/>
    </source>
</evidence>
<comment type="caution">
    <text evidence="3">The sequence shown here is derived from an EMBL/GenBank/DDBJ whole genome shotgun (WGS) entry which is preliminary data.</text>
</comment>
<feature type="region of interest" description="Disordered" evidence="1">
    <location>
        <begin position="194"/>
        <end position="213"/>
    </location>
</feature>
<dbReference type="EMBL" id="JAJAGQ010000020">
    <property type="protein sequence ID" value="KAJ8532565.1"/>
    <property type="molecule type" value="Genomic_DNA"/>
</dbReference>
<feature type="region of interest" description="Disordered" evidence="1">
    <location>
        <begin position="286"/>
        <end position="370"/>
    </location>
</feature>
<feature type="compositionally biased region" description="Basic residues" evidence="1">
    <location>
        <begin position="317"/>
        <end position="326"/>
    </location>
</feature>
<name>A0A9Q1QY96_9SOLA</name>
<evidence type="ECO:0000256" key="1">
    <source>
        <dbReference type="SAM" id="MobiDB-lite"/>
    </source>
</evidence>
<feature type="compositionally biased region" description="Polar residues" evidence="1">
    <location>
        <begin position="286"/>
        <end position="295"/>
    </location>
</feature>
<gene>
    <name evidence="3" type="ORF">K7X08_012488</name>
</gene>
<sequence length="395" mass="44542">MKHQTRQSIFAGMGDFILVALRCFYGGEFNLSVLSKYVGGERTEFLDVDVDRLSYFELRDYIKELGYNPSITSKVKPLIVISVDILSDRDIFERSPTFQDGDIVKVYVCHMVDEAHVPPFELKYSDRNNQKTCDAFNKGDEDPVSSDHVEEGSDSTNSSSESDHVAVFNGPDVDDGSDIHEEFRTLRVKRRAYKRRSRRKKTPPNPDDVSLGEVEQDIDFDEIEPNDRGLEGRVGGDEPFYYSSETYSCETDGDDGQEGVILAPIRENNNFIYAEGDFCHHKKSTIRSGANSMNTPYVRPRGRPGKVPVVHEIPPRSRGRPRKKTKFVATPTSNAFAGTRRRKSSPAPAVIPRRETEGPSTYPNKRSKTVSMRVFVAESGYTSLNEISVTRQGQE</sequence>
<accession>A0A9Q1QY96</accession>
<feature type="compositionally biased region" description="Basic and acidic residues" evidence="1">
    <location>
        <begin position="137"/>
        <end position="151"/>
    </location>
</feature>
<evidence type="ECO:0000313" key="4">
    <source>
        <dbReference type="Proteomes" id="UP001152561"/>
    </source>
</evidence>
<organism evidence="3 4">
    <name type="scientific">Anisodus acutangulus</name>
    <dbReference type="NCBI Taxonomy" id="402998"/>
    <lineage>
        <taxon>Eukaryota</taxon>
        <taxon>Viridiplantae</taxon>
        <taxon>Streptophyta</taxon>
        <taxon>Embryophyta</taxon>
        <taxon>Tracheophyta</taxon>
        <taxon>Spermatophyta</taxon>
        <taxon>Magnoliopsida</taxon>
        <taxon>eudicotyledons</taxon>
        <taxon>Gunneridae</taxon>
        <taxon>Pentapetalae</taxon>
        <taxon>asterids</taxon>
        <taxon>lamiids</taxon>
        <taxon>Solanales</taxon>
        <taxon>Solanaceae</taxon>
        <taxon>Solanoideae</taxon>
        <taxon>Hyoscyameae</taxon>
        <taxon>Anisodus</taxon>
    </lineage>
</organism>
<proteinExistence type="predicted"/>
<dbReference type="AlphaFoldDB" id="A0A9Q1QY96"/>